<dbReference type="GO" id="GO:0005737">
    <property type="term" value="C:cytoplasm"/>
    <property type="evidence" value="ECO:0007669"/>
    <property type="project" value="TreeGrafter"/>
</dbReference>
<dbReference type="FunFam" id="3.20.20.140:FF:000032">
    <property type="entry name" value="Allantoinase Dal1"/>
    <property type="match status" value="1"/>
</dbReference>
<comment type="similarity">
    <text evidence="4">Belongs to the metallo-dependent hydrolases superfamily. Allantoinase family.</text>
</comment>
<dbReference type="InterPro" id="IPR032466">
    <property type="entry name" value="Metal_Hydrolase"/>
</dbReference>
<dbReference type="PANTHER" id="PTHR43668">
    <property type="entry name" value="ALLANTOINASE"/>
    <property type="match status" value="1"/>
</dbReference>
<comment type="subunit">
    <text evidence="5">Homotetramer.</text>
</comment>
<dbReference type="InterPro" id="IPR002195">
    <property type="entry name" value="Dihydroorotase_CS"/>
</dbReference>
<dbReference type="OrthoDB" id="10258955at2759"/>
<dbReference type="PANTHER" id="PTHR43668:SF2">
    <property type="entry name" value="ALLANTOINASE"/>
    <property type="match status" value="1"/>
</dbReference>
<keyword evidence="8" id="KW-0378">Hydrolase</keyword>
<dbReference type="InterPro" id="IPR006680">
    <property type="entry name" value="Amidohydro-rel"/>
</dbReference>
<dbReference type="GeneID" id="30146707"/>
<evidence type="ECO:0000256" key="8">
    <source>
        <dbReference type="ARBA" id="ARBA00022801"/>
    </source>
</evidence>
<dbReference type="NCBIfam" id="TIGR03178">
    <property type="entry name" value="allantoinase"/>
    <property type="match status" value="1"/>
</dbReference>
<dbReference type="EC" id="3.5.2.5" evidence="6"/>
<dbReference type="GO" id="GO:0004038">
    <property type="term" value="F:allantoinase activity"/>
    <property type="evidence" value="ECO:0007669"/>
    <property type="project" value="UniProtKB-EC"/>
</dbReference>
<comment type="catalytic activity">
    <reaction evidence="1">
        <text>(S)-allantoin + H2O = allantoate + H(+)</text>
        <dbReference type="Rhea" id="RHEA:17029"/>
        <dbReference type="ChEBI" id="CHEBI:15377"/>
        <dbReference type="ChEBI" id="CHEBI:15378"/>
        <dbReference type="ChEBI" id="CHEBI:15678"/>
        <dbReference type="ChEBI" id="CHEBI:17536"/>
        <dbReference type="EC" id="3.5.2.5"/>
    </reaction>
</comment>
<proteinExistence type="inferred from homology"/>
<dbReference type="AlphaFoldDB" id="A0A1E3QQ89"/>
<sequence length="463" mass="49888">MSRVIASDHVLIGSEIVPATVIFSVESGKILNIYKEVLSLDSPVLSRYDVAEFRDVSPLHVLPGLVDAHVHLNEPGRTEWEGFATGTKAAAAGGVTTVVDMPLNAIPPTTTLENFHIKLEAAKGQTWVDVGFWGGLVPDNLEDLVPLIQAGVRGFKSFLIESGVDEFPAISLAHISAAMEKVADYKTLLMFHAEMEPAEPVAANATDPTLYSTFLESRPDSFETTAIAGIIGCAAKNPTVPLHIVHLATHEAVPMIVRAQQQGLKVSAETCFHYLSLSAETIPNCSTHFKCCPPIRTEGNKQLLWKALRDGVIQTVVSDHSPCTPELKGLERGDFMEAWGGIASVGLGLPIMYTEGLKLSPPVSLVEILRWTSTNTAKQVGLGHRKGQISVGYDADLAIFDPAASHKVENARTFFKNKLTAYDGLDLQGRVTETIVRGNTVFTLADGHSKTALGGLILEPRVD</sequence>
<evidence type="ECO:0000259" key="10">
    <source>
        <dbReference type="Pfam" id="PF01979"/>
    </source>
</evidence>
<dbReference type="Pfam" id="PF01979">
    <property type="entry name" value="Amidohydro_1"/>
    <property type="match status" value="1"/>
</dbReference>
<dbReference type="PROSITE" id="PS00482">
    <property type="entry name" value="DIHYDROOROTASE_1"/>
    <property type="match status" value="1"/>
</dbReference>
<protein>
    <recommendedName>
        <fullName evidence="6">allantoinase</fullName>
        <ecNumber evidence="6">3.5.2.5</ecNumber>
    </recommendedName>
</protein>
<dbReference type="GO" id="GO:0006145">
    <property type="term" value="P:purine nucleobase catabolic process"/>
    <property type="evidence" value="ECO:0007669"/>
    <property type="project" value="TreeGrafter"/>
</dbReference>
<reference evidence="12" key="1">
    <citation type="submission" date="2016-05" db="EMBL/GenBank/DDBJ databases">
        <title>Comparative genomics of biotechnologically important yeasts.</title>
        <authorList>
            <consortium name="DOE Joint Genome Institute"/>
            <person name="Riley R."/>
            <person name="Haridas S."/>
            <person name="Wolfe K.H."/>
            <person name="Lopes M.R."/>
            <person name="Hittinger C.T."/>
            <person name="Goker M."/>
            <person name="Salamov A."/>
            <person name="Wisecaver J."/>
            <person name="Long T.M."/>
            <person name="Aerts A.L."/>
            <person name="Barry K."/>
            <person name="Choi C."/>
            <person name="Clum A."/>
            <person name="Coughlan A.Y."/>
            <person name="Deshpande S."/>
            <person name="Douglass A.P."/>
            <person name="Hanson S.J."/>
            <person name="Klenk H.-P."/>
            <person name="Labutti K."/>
            <person name="Lapidus A."/>
            <person name="Lindquist E."/>
            <person name="Lipzen A."/>
            <person name="Meier-Kolthoff J.P."/>
            <person name="Ohm R.A."/>
            <person name="Otillar R.P."/>
            <person name="Pangilinan J."/>
            <person name="Peng Y."/>
            <person name="Rokas A."/>
            <person name="Rosa C.A."/>
            <person name="Scheuner C."/>
            <person name="Sibirny A.A."/>
            <person name="Slot J.C."/>
            <person name="Stielow J.B."/>
            <person name="Sun H."/>
            <person name="Kurtzman C.P."/>
            <person name="Blackwell M."/>
            <person name="Grigoriev I.V."/>
            <person name="Jeffries T.W."/>
        </authorList>
    </citation>
    <scope>NUCLEOTIDE SEQUENCE [LARGE SCALE GENOMIC DNA]</scope>
    <source>
        <strain evidence="12">NRRL Y-12698</strain>
    </source>
</reference>
<organism evidence="11 12">
    <name type="scientific">Babjeviella inositovora NRRL Y-12698</name>
    <dbReference type="NCBI Taxonomy" id="984486"/>
    <lineage>
        <taxon>Eukaryota</taxon>
        <taxon>Fungi</taxon>
        <taxon>Dikarya</taxon>
        <taxon>Ascomycota</taxon>
        <taxon>Saccharomycotina</taxon>
        <taxon>Pichiomycetes</taxon>
        <taxon>Serinales incertae sedis</taxon>
        <taxon>Babjeviella</taxon>
    </lineage>
</organism>
<evidence type="ECO:0000256" key="4">
    <source>
        <dbReference type="ARBA" id="ARBA00010368"/>
    </source>
</evidence>
<evidence type="ECO:0000256" key="3">
    <source>
        <dbReference type="ARBA" id="ARBA00004968"/>
    </source>
</evidence>
<evidence type="ECO:0000256" key="7">
    <source>
        <dbReference type="ARBA" id="ARBA00022723"/>
    </source>
</evidence>
<dbReference type="STRING" id="984486.A0A1E3QQ89"/>
<evidence type="ECO:0000256" key="9">
    <source>
        <dbReference type="ARBA" id="ARBA00022833"/>
    </source>
</evidence>
<dbReference type="InterPro" id="IPR017593">
    <property type="entry name" value="Allantoinase"/>
</dbReference>
<accession>A0A1E3QQ89</accession>
<keyword evidence="7" id="KW-0479">Metal-binding</keyword>
<dbReference type="InterPro" id="IPR011059">
    <property type="entry name" value="Metal-dep_hydrolase_composite"/>
</dbReference>
<keyword evidence="12" id="KW-1185">Reference proteome</keyword>
<dbReference type="UniPathway" id="UPA00395">
    <property type="reaction ID" value="UER00653"/>
</dbReference>
<evidence type="ECO:0000256" key="2">
    <source>
        <dbReference type="ARBA" id="ARBA00001947"/>
    </source>
</evidence>
<gene>
    <name evidence="11" type="ORF">BABINDRAFT_161525</name>
</gene>
<comment type="pathway">
    <text evidence="3">Nitrogen metabolism; (S)-allantoin degradation; allantoate from (S)-allantoin: step 1/1.</text>
</comment>
<evidence type="ECO:0000256" key="6">
    <source>
        <dbReference type="ARBA" id="ARBA00012863"/>
    </source>
</evidence>
<evidence type="ECO:0000256" key="5">
    <source>
        <dbReference type="ARBA" id="ARBA00011881"/>
    </source>
</evidence>
<comment type="cofactor">
    <cofactor evidence="2">
        <name>Zn(2+)</name>
        <dbReference type="ChEBI" id="CHEBI:29105"/>
    </cofactor>
</comment>
<dbReference type="Proteomes" id="UP000094336">
    <property type="component" value="Unassembled WGS sequence"/>
</dbReference>
<name>A0A1E3QQ89_9ASCO</name>
<dbReference type="Gene3D" id="3.20.20.140">
    <property type="entry name" value="Metal-dependent hydrolases"/>
    <property type="match status" value="1"/>
</dbReference>
<dbReference type="GO" id="GO:0050897">
    <property type="term" value="F:cobalt ion binding"/>
    <property type="evidence" value="ECO:0007669"/>
    <property type="project" value="InterPro"/>
</dbReference>
<dbReference type="RefSeq" id="XP_018985173.1">
    <property type="nucleotide sequence ID" value="XM_019128854.1"/>
</dbReference>
<feature type="domain" description="Amidohydrolase-related" evidence="10">
    <location>
        <begin position="61"/>
        <end position="441"/>
    </location>
</feature>
<evidence type="ECO:0000313" key="12">
    <source>
        <dbReference type="Proteomes" id="UP000094336"/>
    </source>
</evidence>
<dbReference type="GO" id="GO:0008270">
    <property type="term" value="F:zinc ion binding"/>
    <property type="evidence" value="ECO:0007669"/>
    <property type="project" value="InterPro"/>
</dbReference>
<dbReference type="GO" id="GO:0009442">
    <property type="term" value="P:allantoin assimilation pathway"/>
    <property type="evidence" value="ECO:0007669"/>
    <property type="project" value="EnsemblFungi"/>
</dbReference>
<keyword evidence="9" id="KW-0862">Zinc</keyword>
<evidence type="ECO:0000256" key="1">
    <source>
        <dbReference type="ARBA" id="ARBA00001756"/>
    </source>
</evidence>
<dbReference type="EMBL" id="KV454431">
    <property type="protein sequence ID" value="ODQ79845.1"/>
    <property type="molecule type" value="Genomic_DNA"/>
</dbReference>
<dbReference type="InterPro" id="IPR050138">
    <property type="entry name" value="DHOase/Allantoinase_Hydrolase"/>
</dbReference>
<dbReference type="SUPFAM" id="SSF51556">
    <property type="entry name" value="Metallo-dependent hydrolases"/>
    <property type="match status" value="1"/>
</dbReference>
<dbReference type="SUPFAM" id="SSF51338">
    <property type="entry name" value="Composite domain of metallo-dependent hydrolases"/>
    <property type="match status" value="1"/>
</dbReference>
<evidence type="ECO:0000313" key="11">
    <source>
        <dbReference type="EMBL" id="ODQ79845.1"/>
    </source>
</evidence>